<dbReference type="EMBL" id="JAESWB010000210">
    <property type="protein sequence ID" value="MBL4953455.1"/>
    <property type="molecule type" value="Genomic_DNA"/>
</dbReference>
<feature type="non-terminal residue" evidence="1">
    <location>
        <position position="246"/>
    </location>
</feature>
<gene>
    <name evidence="1" type="ORF">JK635_14765</name>
</gene>
<dbReference type="Proteomes" id="UP000623967">
    <property type="component" value="Unassembled WGS sequence"/>
</dbReference>
<keyword evidence="2" id="KW-1185">Reference proteome</keyword>
<reference evidence="1 2" key="1">
    <citation type="submission" date="2021-01" db="EMBL/GenBank/DDBJ databases">
        <title>Genome public.</title>
        <authorList>
            <person name="Liu C."/>
            <person name="Sun Q."/>
        </authorList>
    </citation>
    <scope>NUCLEOTIDE SEQUENCE [LARGE SCALE GENOMIC DNA]</scope>
    <source>
        <strain evidence="1 2">YIM B02564</strain>
    </source>
</reference>
<dbReference type="InterPro" id="IPR011024">
    <property type="entry name" value="G_crystallin-like"/>
</dbReference>
<dbReference type="Gene3D" id="2.60.20.10">
    <property type="entry name" value="Crystallins"/>
    <property type="match status" value="1"/>
</dbReference>
<evidence type="ECO:0000313" key="2">
    <source>
        <dbReference type="Proteomes" id="UP000623967"/>
    </source>
</evidence>
<accession>A0ABS1TQ60</accession>
<comment type="caution">
    <text evidence="1">The sequence shown here is derived from an EMBL/GenBank/DDBJ whole genome shotgun (WGS) entry which is preliminary data.</text>
</comment>
<dbReference type="RefSeq" id="WP_202654712.1">
    <property type="nucleotide sequence ID" value="NZ_JAESWB010000210.1"/>
</dbReference>
<sequence length="246" mass="27235">AIAEPTRAIRTVQGDLVIQDTPSFVPLTEFSRNLFGEIDQQTERLNSAADLSAYSYSVSSDSNDRIRRIVYDNAGNAIQAIDPLGNIEYKSYDAMGQLVRQSQTLSGVSRQAYTEFNYDRKGQLTSTWQPASMQPTSGSAGMAYSSEASPAQMGLGIGRYDLRNWSMDFQVGFDSDSIEANDRIARLVLNPGYYAILYEDLEYKGRSVTVTGTVDLSTVDFRNKASSMIVLSANAQDGIKKTQFRY</sequence>
<dbReference type="SUPFAM" id="SSF49695">
    <property type="entry name" value="gamma-Crystallin-like"/>
    <property type="match status" value="1"/>
</dbReference>
<organism evidence="1 2">
    <name type="scientific">Neobacillus paridis</name>
    <dbReference type="NCBI Taxonomy" id="2803862"/>
    <lineage>
        <taxon>Bacteria</taxon>
        <taxon>Bacillati</taxon>
        <taxon>Bacillota</taxon>
        <taxon>Bacilli</taxon>
        <taxon>Bacillales</taxon>
        <taxon>Bacillaceae</taxon>
        <taxon>Neobacillus</taxon>
    </lineage>
</organism>
<evidence type="ECO:0000313" key="1">
    <source>
        <dbReference type="EMBL" id="MBL4953455.1"/>
    </source>
</evidence>
<protein>
    <recommendedName>
        <fullName evidence="3">Sugar-binding protein</fullName>
    </recommendedName>
</protein>
<name>A0ABS1TQ60_9BACI</name>
<evidence type="ECO:0008006" key="3">
    <source>
        <dbReference type="Google" id="ProtNLM"/>
    </source>
</evidence>
<proteinExistence type="predicted"/>
<dbReference type="Gene3D" id="2.180.10.10">
    <property type="entry name" value="RHS repeat-associated core"/>
    <property type="match status" value="1"/>
</dbReference>
<feature type="non-terminal residue" evidence="1">
    <location>
        <position position="1"/>
    </location>
</feature>